<sequence>MEMEFQQDGRVVRLKGIRSKPLSWIDPRECSKVLKGTNSLYIVFLWILNAQMKFKGRSEPLPRKMKLLLQEFRDVFEEPTELPPKRGQDHRIALVNEGAVIKMKPYRYPS</sequence>
<dbReference type="AlphaFoldDB" id="A0A9W7I7N2"/>
<keyword evidence="2" id="KW-1185">Reference proteome</keyword>
<dbReference type="OrthoDB" id="1750432at2759"/>
<evidence type="ECO:0000313" key="1">
    <source>
        <dbReference type="EMBL" id="GMI90056.1"/>
    </source>
</evidence>
<evidence type="ECO:0000313" key="2">
    <source>
        <dbReference type="Proteomes" id="UP001165190"/>
    </source>
</evidence>
<protein>
    <submittedName>
        <fullName evidence="1">Uncharacterized protein</fullName>
    </submittedName>
</protein>
<name>A0A9W7I7N2_HIBTR</name>
<reference evidence="1" key="1">
    <citation type="submission" date="2023-05" db="EMBL/GenBank/DDBJ databases">
        <title>Genome and transcriptome analyses reveal genes involved in the formation of fine ridges on petal epidermal cells in Hibiscus trionum.</title>
        <authorList>
            <person name="Koshimizu S."/>
            <person name="Masuda S."/>
            <person name="Ishii T."/>
            <person name="Shirasu K."/>
            <person name="Hoshino A."/>
            <person name="Arita M."/>
        </authorList>
    </citation>
    <scope>NUCLEOTIDE SEQUENCE</scope>
    <source>
        <strain evidence="1">Hamamatsu line</strain>
    </source>
</reference>
<dbReference type="Proteomes" id="UP001165190">
    <property type="component" value="Unassembled WGS sequence"/>
</dbReference>
<organism evidence="1 2">
    <name type="scientific">Hibiscus trionum</name>
    <name type="common">Flower of an hour</name>
    <dbReference type="NCBI Taxonomy" id="183268"/>
    <lineage>
        <taxon>Eukaryota</taxon>
        <taxon>Viridiplantae</taxon>
        <taxon>Streptophyta</taxon>
        <taxon>Embryophyta</taxon>
        <taxon>Tracheophyta</taxon>
        <taxon>Spermatophyta</taxon>
        <taxon>Magnoliopsida</taxon>
        <taxon>eudicotyledons</taxon>
        <taxon>Gunneridae</taxon>
        <taxon>Pentapetalae</taxon>
        <taxon>rosids</taxon>
        <taxon>malvids</taxon>
        <taxon>Malvales</taxon>
        <taxon>Malvaceae</taxon>
        <taxon>Malvoideae</taxon>
        <taxon>Hibiscus</taxon>
    </lineage>
</organism>
<comment type="caution">
    <text evidence="1">The sequence shown here is derived from an EMBL/GenBank/DDBJ whole genome shotgun (WGS) entry which is preliminary data.</text>
</comment>
<proteinExistence type="predicted"/>
<dbReference type="EMBL" id="BSYR01000024">
    <property type="protein sequence ID" value="GMI90056.1"/>
    <property type="molecule type" value="Genomic_DNA"/>
</dbReference>
<accession>A0A9W7I7N2</accession>
<gene>
    <name evidence="1" type="ORF">HRI_002674900</name>
</gene>